<accession>A0A4Y9KTA4</accession>
<sequence length="71" mass="8162">MKHKWSEKVRSDDGHSSRKVCERDGCEIVCVSRHEADHRGFAQHWKEWFRGTELIQRGGNTPACEAVEVPA</sequence>
<protein>
    <submittedName>
        <fullName evidence="1">Cytochrome C</fullName>
    </submittedName>
</protein>
<dbReference type="AlphaFoldDB" id="A0A4Y9KTA4"/>
<dbReference type="OrthoDB" id="8241635at2"/>
<keyword evidence="2" id="KW-1185">Reference proteome</keyword>
<dbReference type="RefSeq" id="WP_135171259.1">
    <property type="nucleotide sequence ID" value="NZ_SPQU01000020.1"/>
</dbReference>
<dbReference type="EMBL" id="SPQU01000020">
    <property type="protein sequence ID" value="TFV34570.1"/>
    <property type="molecule type" value="Genomic_DNA"/>
</dbReference>
<comment type="caution">
    <text evidence="1">The sequence shown here is derived from an EMBL/GenBank/DDBJ whole genome shotgun (WGS) entry which is preliminary data.</text>
</comment>
<name>A0A4Y9KTA4_9BRAD</name>
<gene>
    <name evidence="1" type="ORF">E4K66_30870</name>
</gene>
<reference evidence="1 2" key="1">
    <citation type="submission" date="2019-03" db="EMBL/GenBank/DDBJ databases">
        <title>Bradyrhizobium strains diversity isolated from Chamaecrista fasciculata.</title>
        <authorList>
            <person name="Urquiaga M.C.O."/>
            <person name="Hungria M."/>
            <person name="Delamuta J.R.M."/>
        </authorList>
    </citation>
    <scope>NUCLEOTIDE SEQUENCE [LARGE SCALE GENOMIC DNA]</scope>
    <source>
        <strain evidence="1 2">CNPSo 3424</strain>
    </source>
</reference>
<evidence type="ECO:0000313" key="2">
    <source>
        <dbReference type="Proteomes" id="UP000298225"/>
    </source>
</evidence>
<proteinExistence type="predicted"/>
<evidence type="ECO:0000313" key="1">
    <source>
        <dbReference type="EMBL" id="TFV34570.1"/>
    </source>
</evidence>
<organism evidence="1 2">
    <name type="scientific">Bradyrhizobium frederickii</name>
    <dbReference type="NCBI Taxonomy" id="2560054"/>
    <lineage>
        <taxon>Bacteria</taxon>
        <taxon>Pseudomonadati</taxon>
        <taxon>Pseudomonadota</taxon>
        <taxon>Alphaproteobacteria</taxon>
        <taxon>Hyphomicrobiales</taxon>
        <taxon>Nitrobacteraceae</taxon>
        <taxon>Bradyrhizobium</taxon>
    </lineage>
</organism>
<dbReference type="Proteomes" id="UP000298225">
    <property type="component" value="Unassembled WGS sequence"/>
</dbReference>